<keyword evidence="3 10" id="KW-0812">Transmembrane</keyword>
<dbReference type="GO" id="GO:0016491">
    <property type="term" value="F:oxidoreductase activity"/>
    <property type="evidence" value="ECO:0007669"/>
    <property type="project" value="UniProtKB-KW"/>
</dbReference>
<keyword evidence="6" id="KW-0560">Oxidoreductase</keyword>
<dbReference type="InterPro" id="IPR012932">
    <property type="entry name" value="VKOR"/>
</dbReference>
<dbReference type="SMART" id="SM00756">
    <property type="entry name" value="VKc"/>
    <property type="match status" value="1"/>
</dbReference>
<dbReference type="RefSeq" id="WP_348263558.1">
    <property type="nucleotide sequence ID" value="NZ_CP121196.1"/>
</dbReference>
<feature type="transmembrane region" description="Helical" evidence="10">
    <location>
        <begin position="45"/>
        <end position="69"/>
    </location>
</feature>
<keyword evidence="4" id="KW-0874">Quinone</keyword>
<comment type="subcellular location">
    <subcellularLocation>
        <location evidence="1">Membrane</location>
        <topology evidence="1">Multi-pass membrane protein</topology>
    </subcellularLocation>
</comment>
<dbReference type="AlphaFoldDB" id="A0AAU7DKF1"/>
<dbReference type="EMBL" id="CP121196">
    <property type="protein sequence ID" value="XBH18334.1"/>
    <property type="molecule type" value="Genomic_DNA"/>
</dbReference>
<evidence type="ECO:0000256" key="10">
    <source>
        <dbReference type="SAM" id="Phobius"/>
    </source>
</evidence>
<dbReference type="GO" id="GO:0048038">
    <property type="term" value="F:quinone binding"/>
    <property type="evidence" value="ECO:0007669"/>
    <property type="project" value="UniProtKB-KW"/>
</dbReference>
<evidence type="ECO:0000256" key="4">
    <source>
        <dbReference type="ARBA" id="ARBA00022719"/>
    </source>
</evidence>
<keyword evidence="9" id="KW-0676">Redox-active center</keyword>
<feature type="domain" description="Vitamin K epoxide reductase" evidence="11">
    <location>
        <begin position="1"/>
        <end position="123"/>
    </location>
</feature>
<accession>A0AAU7DKF1</accession>
<protein>
    <submittedName>
        <fullName evidence="12">Vitamin K epoxide reductase family protein</fullName>
    </submittedName>
</protein>
<evidence type="ECO:0000256" key="2">
    <source>
        <dbReference type="ARBA" id="ARBA00006214"/>
    </source>
</evidence>
<evidence type="ECO:0000256" key="3">
    <source>
        <dbReference type="ARBA" id="ARBA00022692"/>
    </source>
</evidence>
<keyword evidence="8" id="KW-1015">Disulfide bond</keyword>
<organism evidence="12">
    <name type="scientific">Telmatobacter sp. DSM 110680</name>
    <dbReference type="NCBI Taxonomy" id="3036704"/>
    <lineage>
        <taxon>Bacteria</taxon>
        <taxon>Pseudomonadati</taxon>
        <taxon>Acidobacteriota</taxon>
        <taxon>Terriglobia</taxon>
        <taxon>Terriglobales</taxon>
        <taxon>Acidobacteriaceae</taxon>
        <taxon>Telmatobacter</taxon>
    </lineage>
</organism>
<reference evidence="12" key="1">
    <citation type="submission" date="2023-03" db="EMBL/GenBank/DDBJ databases">
        <title>Edaphobacter sp.</title>
        <authorList>
            <person name="Huber K.J."/>
            <person name="Papendorf J."/>
            <person name="Pilke C."/>
            <person name="Bunk B."/>
            <person name="Sproeer C."/>
            <person name="Pester M."/>
        </authorList>
    </citation>
    <scope>NUCLEOTIDE SEQUENCE</scope>
    <source>
        <strain evidence="12">DSM 110680</strain>
    </source>
</reference>
<dbReference type="Pfam" id="PF07884">
    <property type="entry name" value="VKOR"/>
    <property type="match status" value="1"/>
</dbReference>
<comment type="similarity">
    <text evidence="2">Belongs to the VKOR family.</text>
</comment>
<keyword evidence="7 10" id="KW-0472">Membrane</keyword>
<evidence type="ECO:0000256" key="5">
    <source>
        <dbReference type="ARBA" id="ARBA00022989"/>
    </source>
</evidence>
<feature type="transmembrane region" description="Helical" evidence="10">
    <location>
        <begin position="76"/>
        <end position="94"/>
    </location>
</feature>
<sequence length="137" mass="14977">MRYVIAVLALAGAVVSGLALQIHYTAGTTPCSINEKWDCGVVNHSSYSMIEGVPVALIGILGFLALVWLGLARQRAVLSLAAAVGLAFALYLAHIERDVLNVWCLYCVISLGIIALITFLSPVWLIIDANQRRRRRW</sequence>
<keyword evidence="5 10" id="KW-1133">Transmembrane helix</keyword>
<evidence type="ECO:0000313" key="12">
    <source>
        <dbReference type="EMBL" id="XBH18334.1"/>
    </source>
</evidence>
<evidence type="ECO:0000256" key="9">
    <source>
        <dbReference type="ARBA" id="ARBA00023284"/>
    </source>
</evidence>
<dbReference type="GO" id="GO:0016020">
    <property type="term" value="C:membrane"/>
    <property type="evidence" value="ECO:0007669"/>
    <property type="project" value="UniProtKB-SubCell"/>
</dbReference>
<evidence type="ECO:0000259" key="11">
    <source>
        <dbReference type="SMART" id="SM00756"/>
    </source>
</evidence>
<dbReference type="Gene3D" id="1.20.1440.130">
    <property type="entry name" value="VKOR domain"/>
    <property type="match status" value="1"/>
</dbReference>
<evidence type="ECO:0000256" key="1">
    <source>
        <dbReference type="ARBA" id="ARBA00004141"/>
    </source>
</evidence>
<evidence type="ECO:0000256" key="6">
    <source>
        <dbReference type="ARBA" id="ARBA00023002"/>
    </source>
</evidence>
<proteinExistence type="inferred from homology"/>
<evidence type="ECO:0000256" key="8">
    <source>
        <dbReference type="ARBA" id="ARBA00023157"/>
    </source>
</evidence>
<gene>
    <name evidence="12" type="ORF">P8935_03140</name>
</gene>
<evidence type="ECO:0000256" key="7">
    <source>
        <dbReference type="ARBA" id="ARBA00023136"/>
    </source>
</evidence>
<name>A0AAU7DKF1_9BACT</name>
<feature type="transmembrane region" description="Helical" evidence="10">
    <location>
        <begin position="100"/>
        <end position="127"/>
    </location>
</feature>
<dbReference type="InterPro" id="IPR038354">
    <property type="entry name" value="VKOR_sf"/>
</dbReference>